<gene>
    <name evidence="1" type="ORF">C3B55_00703</name>
</gene>
<organism evidence="1 2">
    <name type="scientific">Candidatus Pseudomonas adelgestsugas</name>
    <dbReference type="NCBI Taxonomy" id="1302376"/>
    <lineage>
        <taxon>Bacteria</taxon>
        <taxon>Pseudomonadati</taxon>
        <taxon>Pseudomonadota</taxon>
        <taxon>Gammaproteobacteria</taxon>
        <taxon>Pseudomonadales</taxon>
        <taxon>Pseudomonadaceae</taxon>
        <taxon>Pseudomonas</taxon>
    </lineage>
</organism>
<keyword evidence="2" id="KW-1185">Reference proteome</keyword>
<reference evidence="1 2" key="1">
    <citation type="journal article" date="2018" name="Genome Biol. Evol.">
        <title>Partnering With a Pest: Genomes of Hemlock Woolly Adelgid Symbionts Reveal Atypical Nutritional Provisioning Patterns in Dual-Obligate Bacteria.</title>
        <authorList>
            <person name="Weglarz K.M."/>
            <person name="Havill N.P."/>
            <person name="Burke G.R."/>
            <person name="von Dohlen C.D."/>
        </authorList>
    </citation>
    <scope>NUCLEOTIDE SEQUENCE [LARGE SCALE GENOMIC DNA]</scope>
    <source>
        <strain evidence="1 2">HWA_ENA</strain>
    </source>
</reference>
<sequence length="66" mass="8006">MLNKVNFLIFNVFLLINKFWSFSNNWILFEIAYAVNLFKRYKLVIFYYCLSYKNGLETVHAANKRT</sequence>
<evidence type="ECO:0000313" key="1">
    <source>
        <dbReference type="EMBL" id="QAX82026.1"/>
    </source>
</evidence>
<evidence type="ECO:0000313" key="2">
    <source>
        <dbReference type="Proteomes" id="UP000288953"/>
    </source>
</evidence>
<dbReference type="Proteomes" id="UP000288953">
    <property type="component" value="Chromosome"/>
</dbReference>
<proteinExistence type="predicted"/>
<dbReference type="EMBL" id="CP026512">
    <property type="protein sequence ID" value="QAX82026.1"/>
    <property type="molecule type" value="Genomic_DNA"/>
</dbReference>
<accession>A0ABX5R9N8</accession>
<name>A0ABX5R9N8_9PSED</name>
<protein>
    <submittedName>
        <fullName evidence="1">Uncharacterized protein</fullName>
    </submittedName>
</protein>